<protein>
    <submittedName>
        <fullName evidence="1">Uncharacterized protein</fullName>
    </submittedName>
</protein>
<proteinExistence type="predicted"/>
<comment type="caution">
    <text evidence="1">The sequence shown here is derived from an EMBL/GenBank/DDBJ whole genome shotgun (WGS) entry which is preliminary data.</text>
</comment>
<dbReference type="EMBL" id="BGZK01000013">
    <property type="protein sequence ID" value="GBP04310.1"/>
    <property type="molecule type" value="Genomic_DNA"/>
</dbReference>
<reference evidence="1 2" key="1">
    <citation type="journal article" date="2019" name="Commun. Biol.">
        <title>The bagworm genome reveals a unique fibroin gene that provides high tensile strength.</title>
        <authorList>
            <person name="Kono N."/>
            <person name="Nakamura H."/>
            <person name="Ohtoshi R."/>
            <person name="Tomita M."/>
            <person name="Numata K."/>
            <person name="Arakawa K."/>
        </authorList>
    </citation>
    <scope>NUCLEOTIDE SEQUENCE [LARGE SCALE GENOMIC DNA]</scope>
</reference>
<evidence type="ECO:0000313" key="2">
    <source>
        <dbReference type="Proteomes" id="UP000299102"/>
    </source>
</evidence>
<name>A0A4C1SSW9_EUMVA</name>
<organism evidence="1 2">
    <name type="scientific">Eumeta variegata</name>
    <name type="common">Bagworm moth</name>
    <name type="synonym">Eumeta japonica</name>
    <dbReference type="NCBI Taxonomy" id="151549"/>
    <lineage>
        <taxon>Eukaryota</taxon>
        <taxon>Metazoa</taxon>
        <taxon>Ecdysozoa</taxon>
        <taxon>Arthropoda</taxon>
        <taxon>Hexapoda</taxon>
        <taxon>Insecta</taxon>
        <taxon>Pterygota</taxon>
        <taxon>Neoptera</taxon>
        <taxon>Endopterygota</taxon>
        <taxon>Lepidoptera</taxon>
        <taxon>Glossata</taxon>
        <taxon>Ditrysia</taxon>
        <taxon>Tineoidea</taxon>
        <taxon>Psychidae</taxon>
        <taxon>Oiketicinae</taxon>
        <taxon>Eumeta</taxon>
    </lineage>
</organism>
<dbReference type="AlphaFoldDB" id="A0A4C1SSW9"/>
<sequence>MYGRSQLRRNHQRVVGLLGKNRIPDRKEADGEESGVIEGKWTTGSFTHWTKCNSGSCYFTSDVCSYSIAKNRILRVRQRSPRTQEEPASCWGREYRRSGEITDFAMLKR</sequence>
<dbReference type="Proteomes" id="UP000299102">
    <property type="component" value="Unassembled WGS sequence"/>
</dbReference>
<gene>
    <name evidence="1" type="ORF">EVAR_6521_1</name>
</gene>
<evidence type="ECO:0000313" key="1">
    <source>
        <dbReference type="EMBL" id="GBP04310.1"/>
    </source>
</evidence>
<accession>A0A4C1SSW9</accession>
<keyword evidence="2" id="KW-1185">Reference proteome</keyword>